<dbReference type="CDD" id="cd07814">
    <property type="entry name" value="SRPBCC_CalC_Aha1-like"/>
    <property type="match status" value="1"/>
</dbReference>
<dbReference type="InterPro" id="IPR023393">
    <property type="entry name" value="START-like_dom_sf"/>
</dbReference>
<evidence type="ECO:0000256" key="1">
    <source>
        <dbReference type="ARBA" id="ARBA00006817"/>
    </source>
</evidence>
<proteinExistence type="inferred from homology"/>
<accession>A0ABR8MUC2</accession>
<reference evidence="3 4" key="1">
    <citation type="submission" date="2020-09" db="EMBL/GenBank/DDBJ databases">
        <title>Paenibacillus sp. strain PR3 16S rRNA gene Genome sequencing and assembly.</title>
        <authorList>
            <person name="Kim J."/>
        </authorList>
    </citation>
    <scope>NUCLEOTIDE SEQUENCE [LARGE SCALE GENOMIC DNA]</scope>
    <source>
        <strain evidence="3 4">PR3</strain>
    </source>
</reference>
<name>A0ABR8MUC2_9BACL</name>
<sequence length="143" mass="16068">MSQTNSQQLPDVVRNVVLNAPIEKVWKAVSTAEGIASWFMPPTSFEPVVGYEFELNAGQFGMSPCKVTEVEPPYRLAFRWGKDWTLSFDLAEQDGKTTFTLTHGGWSLDAVTEFNQPHAQVREHMAQGWDGIMKKFTSVIEQG</sequence>
<evidence type="ECO:0000259" key="2">
    <source>
        <dbReference type="Pfam" id="PF08327"/>
    </source>
</evidence>
<dbReference type="Pfam" id="PF08327">
    <property type="entry name" value="AHSA1"/>
    <property type="match status" value="1"/>
</dbReference>
<gene>
    <name evidence="3" type="ORF">H8B09_06990</name>
</gene>
<dbReference type="Gene3D" id="3.30.530.20">
    <property type="match status" value="1"/>
</dbReference>
<dbReference type="Proteomes" id="UP000609346">
    <property type="component" value="Unassembled WGS sequence"/>
</dbReference>
<evidence type="ECO:0000313" key="3">
    <source>
        <dbReference type="EMBL" id="MBD3918495.1"/>
    </source>
</evidence>
<comment type="similarity">
    <text evidence="1">Belongs to the AHA1 family.</text>
</comment>
<organism evidence="3 4">
    <name type="scientific">Paenibacillus terricola</name>
    <dbReference type="NCBI Taxonomy" id="2763503"/>
    <lineage>
        <taxon>Bacteria</taxon>
        <taxon>Bacillati</taxon>
        <taxon>Bacillota</taxon>
        <taxon>Bacilli</taxon>
        <taxon>Bacillales</taxon>
        <taxon>Paenibacillaceae</taxon>
        <taxon>Paenibacillus</taxon>
    </lineage>
</organism>
<protein>
    <submittedName>
        <fullName evidence="3">SRPBCC domain-containing protein</fullName>
    </submittedName>
</protein>
<comment type="caution">
    <text evidence="3">The sequence shown here is derived from an EMBL/GenBank/DDBJ whole genome shotgun (WGS) entry which is preliminary data.</text>
</comment>
<dbReference type="InterPro" id="IPR013538">
    <property type="entry name" value="ASHA1/2-like_C"/>
</dbReference>
<dbReference type="RefSeq" id="WP_191202682.1">
    <property type="nucleotide sequence ID" value="NZ_JACXZA010000001.1"/>
</dbReference>
<dbReference type="EMBL" id="JACXZA010000001">
    <property type="protein sequence ID" value="MBD3918495.1"/>
    <property type="molecule type" value="Genomic_DNA"/>
</dbReference>
<keyword evidence="4" id="KW-1185">Reference proteome</keyword>
<dbReference type="SUPFAM" id="SSF55961">
    <property type="entry name" value="Bet v1-like"/>
    <property type="match status" value="1"/>
</dbReference>
<evidence type="ECO:0000313" key="4">
    <source>
        <dbReference type="Proteomes" id="UP000609346"/>
    </source>
</evidence>
<feature type="domain" description="Activator of Hsp90 ATPase homologue 1/2-like C-terminal" evidence="2">
    <location>
        <begin position="19"/>
        <end position="140"/>
    </location>
</feature>